<dbReference type="AlphaFoldDB" id="A0A3B1CIU0"/>
<proteinExistence type="predicted"/>
<accession>A0A3B1CIU0</accession>
<evidence type="ECO:0000313" key="1">
    <source>
        <dbReference type="EMBL" id="VAX30396.1"/>
    </source>
</evidence>
<protein>
    <submittedName>
        <fullName evidence="1">Uncharacterized protein</fullName>
    </submittedName>
</protein>
<organism evidence="1">
    <name type="scientific">hydrothermal vent metagenome</name>
    <dbReference type="NCBI Taxonomy" id="652676"/>
    <lineage>
        <taxon>unclassified sequences</taxon>
        <taxon>metagenomes</taxon>
        <taxon>ecological metagenomes</taxon>
    </lineage>
</organism>
<name>A0A3B1CIU0_9ZZZZ</name>
<gene>
    <name evidence="1" type="ORF">MNBD_NITROSPIRAE01-679</name>
</gene>
<dbReference type="EMBL" id="UOGF01000060">
    <property type="protein sequence ID" value="VAX30396.1"/>
    <property type="molecule type" value="Genomic_DNA"/>
</dbReference>
<sequence>MITRLIGFSTAILLALSALDYYDIIQITATPLKQLVDAIIGLAETFKEKI</sequence>
<reference evidence="1" key="1">
    <citation type="submission" date="2018-06" db="EMBL/GenBank/DDBJ databases">
        <authorList>
            <person name="Zhirakovskaya E."/>
        </authorList>
    </citation>
    <scope>NUCLEOTIDE SEQUENCE</scope>
</reference>